<gene>
    <name evidence="1" type="ORF">M3D93_06100</name>
</gene>
<evidence type="ECO:0000313" key="1">
    <source>
        <dbReference type="EMBL" id="MCT2117324.1"/>
    </source>
</evidence>
<comment type="caution">
    <text evidence="1">The sequence shown here is derived from an EMBL/GenBank/DDBJ whole genome shotgun (WGS) entry which is preliminary data.</text>
</comment>
<dbReference type="RefSeq" id="WP_259842328.1">
    <property type="nucleotide sequence ID" value="NZ_JALXTB010000021.1"/>
</dbReference>
<reference evidence="1" key="1">
    <citation type="submission" date="2022-04" db="EMBL/GenBank/DDBJ databases">
        <title>Human microbiome associated bacterial genomes.</title>
        <authorList>
            <person name="Sandstrom S."/>
            <person name="Salamzade R."/>
            <person name="Kalan L.R."/>
        </authorList>
    </citation>
    <scope>NUCLEOTIDE SEQUENCE</scope>
    <source>
        <strain evidence="1">P3-SID1762</strain>
    </source>
</reference>
<evidence type="ECO:0000313" key="2">
    <source>
        <dbReference type="Proteomes" id="UP001206890"/>
    </source>
</evidence>
<dbReference type="Proteomes" id="UP001206890">
    <property type="component" value="Unassembled WGS sequence"/>
</dbReference>
<proteinExistence type="predicted"/>
<sequence>MNLLYRWPDAAQFGRRVPKEKFYEHGAVPAAVREKFVCEVQRIIWAYKLAEATVNLPGSDKVPEIQVFRIDVKGADVSESVLTVIDKAIPFPIVFEINRVQGGAEHIRMVAAHKQLVSGAPKLSAYYSTGWQPGGVSRRPLPTAITLPALYTALLEPLTPVTVRPGEDMSEVAGRLHAVGKLEREIAALERRLRTEPQFNRKVELHRALKTKQADLDSLR</sequence>
<accession>A0AAW5Q577</accession>
<dbReference type="AlphaFoldDB" id="A0AAW5Q577"/>
<name>A0AAW5Q577_9ACTN</name>
<dbReference type="EMBL" id="JALXTC010000020">
    <property type="protein sequence ID" value="MCT2117324.1"/>
    <property type="molecule type" value="Genomic_DNA"/>
</dbReference>
<dbReference type="Pfam" id="PF14335">
    <property type="entry name" value="DUF4391"/>
    <property type="match status" value="1"/>
</dbReference>
<organism evidence="1 2">
    <name type="scientific">Dietzia cinnamea</name>
    <dbReference type="NCBI Taxonomy" id="321318"/>
    <lineage>
        <taxon>Bacteria</taxon>
        <taxon>Bacillati</taxon>
        <taxon>Actinomycetota</taxon>
        <taxon>Actinomycetes</taxon>
        <taxon>Mycobacteriales</taxon>
        <taxon>Dietziaceae</taxon>
        <taxon>Dietzia</taxon>
    </lineage>
</organism>
<dbReference type="InterPro" id="IPR025503">
    <property type="entry name" value="DUF4391"/>
</dbReference>
<protein>
    <submittedName>
        <fullName evidence="1">DUF4391 domain-containing protein</fullName>
    </submittedName>
</protein>